<keyword evidence="5" id="KW-1185">Reference proteome</keyword>
<dbReference type="RefSeq" id="WP_200351845.1">
    <property type="nucleotide sequence ID" value="NZ_BAABHZ010000006.1"/>
</dbReference>
<sequence length="239" mass="27057">MSVGDGFFATTRWTLVRAAGRGESPQVDAALESLCTAYWFPLYAYVRRHGFAKEDAEDLTQAFFARLLARRDFAGLREENGRFRAFLLAALKNFLANERDRAGRLKRGGAITHLSLDWQSADTKFEVSDNGNPSPDEAYDREWAVALLERVILRLREECVAEGRAERFEQLKDFLTTGRGEISHAERAAELGMEEGTLRAAVHRLRKRYRELLRREVGDTLADPAMVEEELAVLLGAFT</sequence>
<protein>
    <submittedName>
        <fullName evidence="4">Sigma-70 family RNA polymerase sigma factor</fullName>
    </submittedName>
</protein>
<dbReference type="AlphaFoldDB" id="A0A934V865"/>
<dbReference type="SUPFAM" id="SSF88946">
    <property type="entry name" value="Sigma2 domain of RNA polymerase sigma factors"/>
    <property type="match status" value="1"/>
</dbReference>
<gene>
    <name evidence="4" type="ORF">JIN84_14950</name>
</gene>
<dbReference type="EMBL" id="JAENIK010000011">
    <property type="protein sequence ID" value="MBK1816922.1"/>
    <property type="molecule type" value="Genomic_DNA"/>
</dbReference>
<dbReference type="InterPro" id="IPR039425">
    <property type="entry name" value="RNA_pol_sigma-70-like"/>
</dbReference>
<dbReference type="PANTHER" id="PTHR43133">
    <property type="entry name" value="RNA POLYMERASE ECF-TYPE SIGMA FACTO"/>
    <property type="match status" value="1"/>
</dbReference>
<proteinExistence type="predicted"/>
<dbReference type="InterPro" id="IPR013325">
    <property type="entry name" value="RNA_pol_sigma_r2"/>
</dbReference>
<evidence type="ECO:0000256" key="1">
    <source>
        <dbReference type="ARBA" id="ARBA00023015"/>
    </source>
</evidence>
<comment type="caution">
    <text evidence="4">The sequence shown here is derived from an EMBL/GenBank/DDBJ whole genome shotgun (WGS) entry which is preliminary data.</text>
</comment>
<dbReference type="GO" id="GO:0006352">
    <property type="term" value="P:DNA-templated transcription initiation"/>
    <property type="evidence" value="ECO:0007669"/>
    <property type="project" value="InterPro"/>
</dbReference>
<evidence type="ECO:0000256" key="3">
    <source>
        <dbReference type="ARBA" id="ARBA00023163"/>
    </source>
</evidence>
<accession>A0A934V865</accession>
<keyword evidence="3" id="KW-0804">Transcription</keyword>
<dbReference type="GO" id="GO:0016987">
    <property type="term" value="F:sigma factor activity"/>
    <property type="evidence" value="ECO:0007669"/>
    <property type="project" value="UniProtKB-KW"/>
</dbReference>
<dbReference type="PANTHER" id="PTHR43133:SF51">
    <property type="entry name" value="RNA POLYMERASE SIGMA FACTOR"/>
    <property type="match status" value="1"/>
</dbReference>
<organism evidence="4 5">
    <name type="scientific">Luteolibacter yonseiensis</name>
    <dbReference type="NCBI Taxonomy" id="1144680"/>
    <lineage>
        <taxon>Bacteria</taxon>
        <taxon>Pseudomonadati</taxon>
        <taxon>Verrucomicrobiota</taxon>
        <taxon>Verrucomicrobiia</taxon>
        <taxon>Verrucomicrobiales</taxon>
        <taxon>Verrucomicrobiaceae</taxon>
        <taxon>Luteolibacter</taxon>
    </lineage>
</organism>
<evidence type="ECO:0000313" key="4">
    <source>
        <dbReference type="EMBL" id="MBK1816922.1"/>
    </source>
</evidence>
<reference evidence="4" key="1">
    <citation type="submission" date="2021-01" db="EMBL/GenBank/DDBJ databases">
        <title>Modified the classification status of verrucomicrobia.</title>
        <authorList>
            <person name="Feng X."/>
        </authorList>
    </citation>
    <scope>NUCLEOTIDE SEQUENCE</scope>
    <source>
        <strain evidence="4">JCM 18052</strain>
    </source>
</reference>
<evidence type="ECO:0000256" key="2">
    <source>
        <dbReference type="ARBA" id="ARBA00023082"/>
    </source>
</evidence>
<keyword evidence="1" id="KW-0805">Transcription regulation</keyword>
<keyword evidence="2" id="KW-0731">Sigma factor</keyword>
<dbReference type="Proteomes" id="UP000600139">
    <property type="component" value="Unassembled WGS sequence"/>
</dbReference>
<evidence type="ECO:0000313" key="5">
    <source>
        <dbReference type="Proteomes" id="UP000600139"/>
    </source>
</evidence>
<name>A0A934V865_9BACT</name>
<dbReference type="Gene3D" id="1.10.1740.10">
    <property type="match status" value="1"/>
</dbReference>